<feature type="domain" description="Polysaccharide biosynthesis protein CapD-like" evidence="2">
    <location>
        <begin position="8"/>
        <end position="283"/>
    </location>
</feature>
<comment type="similarity">
    <text evidence="1">Belongs to the polysaccharide synthase family.</text>
</comment>
<organism evidence="3">
    <name type="scientific">viral metagenome</name>
    <dbReference type="NCBI Taxonomy" id="1070528"/>
    <lineage>
        <taxon>unclassified sequences</taxon>
        <taxon>metagenomes</taxon>
        <taxon>organismal metagenomes</taxon>
    </lineage>
</organism>
<dbReference type="PANTHER" id="PTHR43318">
    <property type="entry name" value="UDP-N-ACETYLGLUCOSAMINE 4,6-DEHYDRATASE"/>
    <property type="match status" value="1"/>
</dbReference>
<dbReference type="SUPFAM" id="SSF51735">
    <property type="entry name" value="NAD(P)-binding Rossmann-fold domains"/>
    <property type="match status" value="1"/>
</dbReference>
<accession>A0A6H1ZPI3</accession>
<dbReference type="InterPro" id="IPR036291">
    <property type="entry name" value="NAD(P)-bd_dom_sf"/>
</dbReference>
<dbReference type="CDD" id="cd05237">
    <property type="entry name" value="UDP_invert_4-6DH_SDR_e"/>
    <property type="match status" value="1"/>
</dbReference>
<dbReference type="Gene3D" id="3.40.50.720">
    <property type="entry name" value="NAD(P)-binding Rossmann-like Domain"/>
    <property type="match status" value="1"/>
</dbReference>
<evidence type="ECO:0000256" key="1">
    <source>
        <dbReference type="ARBA" id="ARBA00007430"/>
    </source>
</evidence>
<reference evidence="3" key="1">
    <citation type="submission" date="2020-03" db="EMBL/GenBank/DDBJ databases">
        <title>The deep terrestrial virosphere.</title>
        <authorList>
            <person name="Holmfeldt K."/>
            <person name="Nilsson E."/>
            <person name="Simone D."/>
            <person name="Lopez-Fernandez M."/>
            <person name="Wu X."/>
            <person name="de Brujin I."/>
            <person name="Lundin D."/>
            <person name="Andersson A."/>
            <person name="Bertilsson S."/>
            <person name="Dopson M."/>
        </authorList>
    </citation>
    <scope>NUCLEOTIDE SEQUENCE</scope>
    <source>
        <strain evidence="3">TM448A01300</strain>
    </source>
</reference>
<dbReference type="PANTHER" id="PTHR43318:SF2">
    <property type="entry name" value="UDP-N-ACETYLGLUCOSAMINE 4,6-DEHYDRATASE (INVERTING)"/>
    <property type="match status" value="1"/>
</dbReference>
<dbReference type="AlphaFoldDB" id="A0A6H1ZPI3"/>
<evidence type="ECO:0000259" key="2">
    <source>
        <dbReference type="Pfam" id="PF02719"/>
    </source>
</evidence>
<dbReference type="InterPro" id="IPR051203">
    <property type="entry name" value="Polysaccharide_Synthase-Rel"/>
</dbReference>
<proteinExistence type="inferred from homology"/>
<name>A0A6H1ZPI3_9ZZZZ</name>
<dbReference type="EMBL" id="MT144131">
    <property type="protein sequence ID" value="QJA49331.1"/>
    <property type="molecule type" value="Genomic_DNA"/>
</dbReference>
<evidence type="ECO:0000313" key="3">
    <source>
        <dbReference type="EMBL" id="QJA49331.1"/>
    </source>
</evidence>
<protein>
    <submittedName>
        <fullName evidence="3">Putative polysaccharide biosynthesis protein</fullName>
    </submittedName>
</protein>
<dbReference type="InterPro" id="IPR003869">
    <property type="entry name" value="Polysac_CapD-like"/>
</dbReference>
<dbReference type="Pfam" id="PF02719">
    <property type="entry name" value="Polysacc_synt_2"/>
    <property type="match status" value="1"/>
</dbReference>
<sequence>MDYTNKIILVTGATGSFGSNFIRHFLKSHAPKRIRIYSRDEHKQADLINDEYYGGVLDGFIGDVRDKDRLRRAMTGVDIVIHAAALKRVQSCEYNPFETIKTNITGSMNVVDCAIDAGVEKVLAISSDKAVAPLNLYGATKMCMEKLIINANNYRGKGKTKFCCVRYGNVAGSKGSVIPIWKDLAAKKIPIVINNVNATRFWFDMKEVVNFATEVLEEMDYVSGGEIFVPKLPSVKIMDLFHAMFTTSDFSINGDRIGDKVHETLVLADEMKHTVDATDKFIIIPQDPHWEYLIKPKGVSCNGRPSYSSDSNSEFLTVKTIKERLEKIG</sequence>
<gene>
    <name evidence="3" type="ORF">TM448A01300_0008</name>
</gene>